<feature type="transmembrane region" description="Helical" evidence="11">
    <location>
        <begin position="2334"/>
        <end position="2357"/>
    </location>
</feature>
<dbReference type="GO" id="GO:0005783">
    <property type="term" value="C:endoplasmic reticulum"/>
    <property type="evidence" value="ECO:0007669"/>
    <property type="project" value="Ensembl"/>
</dbReference>
<evidence type="ECO:0000259" key="13">
    <source>
        <dbReference type="Pfam" id="PF12166"/>
    </source>
</evidence>
<keyword evidence="9" id="KW-0407">Ion channel</keyword>
<feature type="compositionally biased region" description="Acidic residues" evidence="10">
    <location>
        <begin position="1326"/>
        <end position="1336"/>
    </location>
</feature>
<feature type="compositionally biased region" description="Basic and acidic residues" evidence="10">
    <location>
        <begin position="1802"/>
        <end position="1815"/>
    </location>
</feature>
<name>A0A2K6N6I1_RHIBE</name>
<feature type="transmembrane region" description="Helical" evidence="11">
    <location>
        <begin position="546"/>
        <end position="563"/>
    </location>
</feature>
<proteinExistence type="inferred from homology"/>
<evidence type="ECO:0000256" key="2">
    <source>
        <dbReference type="ARBA" id="ARBA00007821"/>
    </source>
</evidence>
<dbReference type="InterPro" id="IPR027272">
    <property type="entry name" value="Piezo"/>
</dbReference>
<feature type="transmembrane region" description="Helical" evidence="11">
    <location>
        <begin position="405"/>
        <end position="422"/>
    </location>
</feature>
<keyword evidence="8 11" id="KW-0472">Membrane</keyword>
<evidence type="ECO:0000259" key="17">
    <source>
        <dbReference type="Pfam" id="PF24874"/>
    </source>
</evidence>
<feature type="compositionally biased region" description="Acidic residues" evidence="10">
    <location>
        <begin position="1791"/>
        <end position="1801"/>
    </location>
</feature>
<dbReference type="InterPro" id="IPR056769">
    <property type="entry name" value="Piezo_TM1-24"/>
</dbReference>
<feature type="transmembrane region" description="Helical" evidence="11">
    <location>
        <begin position="647"/>
        <end position="668"/>
    </location>
</feature>
<evidence type="ECO:0000256" key="9">
    <source>
        <dbReference type="ARBA" id="ARBA00023303"/>
    </source>
</evidence>
<feature type="transmembrane region" description="Helical" evidence="11">
    <location>
        <begin position="779"/>
        <end position="806"/>
    </location>
</feature>
<feature type="transmembrane region" description="Helical" evidence="11">
    <location>
        <begin position="569"/>
        <end position="588"/>
    </location>
</feature>
<dbReference type="GO" id="GO:0033634">
    <property type="term" value="P:positive regulation of cell-cell adhesion mediated by integrin"/>
    <property type="evidence" value="ECO:0007669"/>
    <property type="project" value="Ensembl"/>
</dbReference>
<feature type="signal peptide" evidence="12">
    <location>
        <begin position="1"/>
        <end position="23"/>
    </location>
</feature>
<dbReference type="OMA" id="KTTFQMA"/>
<feature type="transmembrane region" description="Helical" evidence="11">
    <location>
        <begin position="2003"/>
        <end position="2023"/>
    </location>
</feature>
<feature type="transmembrane region" description="Helical" evidence="11">
    <location>
        <begin position="595"/>
        <end position="614"/>
    </location>
</feature>
<accession>A0A2K6N6I1</accession>
<dbReference type="Pfam" id="PF12166">
    <property type="entry name" value="Piezo_cap"/>
    <property type="match status" value="1"/>
</dbReference>
<protein>
    <submittedName>
        <fullName evidence="18">Piezo type mechanosensitive ion channel component 1 (Er blood group)</fullName>
    </submittedName>
</protein>
<feature type="region of interest" description="Disordered" evidence="10">
    <location>
        <begin position="1709"/>
        <end position="1822"/>
    </location>
</feature>
<feature type="domain" description="Piezo transmembrane helical unit" evidence="15">
    <location>
        <begin position="1585"/>
        <end position="1707"/>
    </location>
</feature>
<dbReference type="GO" id="GO:0033625">
    <property type="term" value="P:positive regulation of integrin activation"/>
    <property type="evidence" value="ECO:0007669"/>
    <property type="project" value="Ensembl"/>
</dbReference>
<feature type="region of interest" description="Disordered" evidence="10">
    <location>
        <begin position="1363"/>
        <end position="1398"/>
    </location>
</feature>
<keyword evidence="7" id="KW-0406">Ion transport</keyword>
<evidence type="ECO:0000259" key="14">
    <source>
        <dbReference type="Pfam" id="PF15917"/>
    </source>
</evidence>
<dbReference type="Proteomes" id="UP000233180">
    <property type="component" value="Unassembled WGS sequence"/>
</dbReference>
<feature type="transmembrane region" description="Helical" evidence="11">
    <location>
        <begin position="1065"/>
        <end position="1083"/>
    </location>
</feature>
<keyword evidence="12" id="KW-0732">Signal</keyword>
<feature type="transmembrane region" description="Helical" evidence="11">
    <location>
        <begin position="1905"/>
        <end position="1924"/>
    </location>
</feature>
<feature type="compositionally biased region" description="Basic and acidic residues" evidence="10">
    <location>
        <begin position="1711"/>
        <end position="1726"/>
    </location>
</feature>
<evidence type="ECO:0000256" key="6">
    <source>
        <dbReference type="ARBA" id="ARBA00022989"/>
    </source>
</evidence>
<dbReference type="STRING" id="61621.ENSRBIP00000043611"/>
<evidence type="ECO:0000256" key="8">
    <source>
        <dbReference type="ARBA" id="ARBA00023136"/>
    </source>
</evidence>
<feature type="transmembrane region" description="Helical" evidence="11">
    <location>
        <begin position="2075"/>
        <end position="2099"/>
    </location>
</feature>
<keyword evidence="3" id="KW-0813">Transport</keyword>
<feature type="domain" description="Piezo non-specific cation channel cap" evidence="13">
    <location>
        <begin position="2136"/>
        <end position="2421"/>
    </location>
</feature>
<evidence type="ECO:0000256" key="4">
    <source>
        <dbReference type="ARBA" id="ARBA00022475"/>
    </source>
</evidence>
<dbReference type="InterPro" id="IPR056768">
    <property type="entry name" value="THU_Piezo"/>
</dbReference>
<feature type="domain" description="Piezo TM25-28" evidence="14">
    <location>
        <begin position="1044"/>
        <end position="1368"/>
    </location>
</feature>
<evidence type="ECO:0000256" key="10">
    <source>
        <dbReference type="SAM" id="MobiDB-lite"/>
    </source>
</evidence>
<comment type="subcellular location">
    <subcellularLocation>
        <location evidence="1">Cell membrane</location>
        <topology evidence="1">Multi-pass membrane protein</topology>
    </subcellularLocation>
</comment>
<dbReference type="Pfam" id="PF15917">
    <property type="entry name" value="Piezo_TM25-28"/>
    <property type="match status" value="1"/>
</dbReference>
<reference evidence="18" key="3">
    <citation type="submission" date="2025-09" db="UniProtKB">
        <authorList>
            <consortium name="Ensembl"/>
        </authorList>
    </citation>
    <scope>IDENTIFICATION</scope>
</reference>
<dbReference type="Pfam" id="PF24871">
    <property type="entry name" value="Piezo_TM1-24"/>
    <property type="match status" value="1"/>
</dbReference>
<dbReference type="PANTHER" id="PTHR47049:SF5">
    <property type="entry name" value="PIEZO-TYPE MECHANOSENSITIVE ION CHANNEL COMPONENT"/>
    <property type="match status" value="1"/>
</dbReference>
<keyword evidence="5 11" id="KW-0812">Transmembrane</keyword>
<evidence type="ECO:0000259" key="16">
    <source>
        <dbReference type="Pfam" id="PF24871"/>
    </source>
</evidence>
<dbReference type="InterPro" id="IPR031334">
    <property type="entry name" value="Piezo_cap_dom"/>
</dbReference>
<evidence type="ECO:0000313" key="18">
    <source>
        <dbReference type="Ensembl" id="ENSRBIP00000043611.1"/>
    </source>
</evidence>
<evidence type="ECO:0000256" key="12">
    <source>
        <dbReference type="SAM" id="SignalP"/>
    </source>
</evidence>
<feature type="compositionally biased region" description="Basic residues" evidence="10">
    <location>
        <begin position="1771"/>
        <end position="1780"/>
    </location>
</feature>
<dbReference type="GO" id="GO:0140135">
    <property type="term" value="F:mechanosensitive monoatomic cation channel activity"/>
    <property type="evidence" value="ECO:0007669"/>
    <property type="project" value="Ensembl"/>
</dbReference>
<feature type="transmembrane region" description="Helical" evidence="11">
    <location>
        <begin position="812"/>
        <end position="834"/>
    </location>
</feature>
<evidence type="ECO:0000256" key="3">
    <source>
        <dbReference type="ARBA" id="ARBA00022448"/>
    </source>
</evidence>
<feature type="domain" description="Piezo THU9 and anchor" evidence="17">
    <location>
        <begin position="1860"/>
        <end position="2097"/>
    </location>
</feature>
<keyword evidence="6 11" id="KW-1133">Transmembrane helix</keyword>
<keyword evidence="4" id="KW-1003">Cell membrane</keyword>
<evidence type="ECO:0000256" key="7">
    <source>
        <dbReference type="ARBA" id="ARBA00023065"/>
    </source>
</evidence>
<comment type="similarity">
    <text evidence="2">Belongs to the PIEZO (TC 1.A.75) family.</text>
</comment>
<dbReference type="GO" id="GO:0005886">
    <property type="term" value="C:plasma membrane"/>
    <property type="evidence" value="ECO:0007669"/>
    <property type="project" value="UniProtKB-SubCell"/>
</dbReference>
<dbReference type="GeneTree" id="ENSGT00940000157348"/>
<evidence type="ECO:0000256" key="1">
    <source>
        <dbReference type="ARBA" id="ARBA00004651"/>
    </source>
</evidence>
<dbReference type="Pfam" id="PF23188">
    <property type="entry name" value="THU_Piezo1"/>
    <property type="match status" value="1"/>
</dbReference>
<feature type="transmembrane region" description="Helical" evidence="11">
    <location>
        <begin position="1589"/>
        <end position="1617"/>
    </location>
</feature>
<feature type="compositionally biased region" description="Polar residues" evidence="10">
    <location>
        <begin position="1501"/>
        <end position="1518"/>
    </location>
</feature>
<sequence length="2423" mass="273705">SGLSLVYLLFLLLLPWFPGPTRHSLQGHTGRLLRALLGLSLLFLAAHLALQICLHTVPHLDQLLGPSCSRWESLSRHIGVTRLDLKDVPNTIRLVAPDLGILVVSSVCLGLCGRLARNTQQSPHTQELVREAASPVCQGGHSRALVSAILRVNLLKTNVDFLVVSCQVQPCVPLPCPAGIAHPSALSSVYLLVFLAICTWWACHFPISTLGFNRLCVAVGCFGAGHLICLYCYQTPLAQALLPPAGIWARVLGLKDFVGPANCSSPHVLVLNTSLDWPIYASPGILLLLCYATASLRKLCVHRPSGQRKEAAKGDETRELELAELDQWPQDGEAAQHVVPTAPDTEADNCIVHELTGQSPIRQRPVQPKRAEPREASPLHSLGHLIMDQSYVCALIAMMVWSITYHSWLTFVLLLWACLIWTVRSRHQLAMLCSPCILLYGMTLCCLRYVWAMDLRPELPTTLGPVSLRQLGLEHTRYPCLDLGAMLLYTLTFWLLLRQFVKEKLLKRAEAPAALTEVTVADTEPTRTQTLLQSLGELVKGVYAKYWIYVCAGMFIVVSFAGRLVVYKIVYMFLFLLCLTLFQVYYSLWRKLLKAFWWLVVAYTMLVLIAVYTFQFQDFPAYWRNLTGFTDEQLGDLGLEQFSVSELFSSILVPGFFLLACILQLHYFHRPFMQLTDMEHVSPPGRRLPRWAHRQDAVSGTPLLQQQQQQQEEEEEEEGPRAEGLGMATPHQATQVPEGAAKWGLVAERLLELAAGFSDVLSRVQVFLRRLLELHVFKLVAVYTVWVALKEVSVMNLLLVVLWAFALPYPRFRPMASCLSTVWTCVIIVCKMLYQLKVVHPQEYSSNCTEVLTPVGGDGRNSWDYRQAPLCPANFCIFLVETGFHHVGQAGLELLISGDPLPSTSQSAGVTGVSQLSVLKTPGVREVIPMDPVGDQVSGSEAAGQQVRMGYLRPQAGQALPNMTLPPPDYPWRWSRAVPMNSALIKWLYLPDFFRSPNSTNLISDFLLLLCASQQWQVFSAERTEEWQCMAGVNTDRLEPLRGEPNPVPNFIHCRSYLDMLKVAVFRYLFWLVLVVVFVTGATRISIFGLGYLLACFYLLLFGTALLQRDTRARLVLWDCLILYNVTVIISKNMLSLLACVFVEQMQTGFCWVIQLFSLVCTVKGYYDPKEMMGRDQDCLLPVEEAGIIWDSICFFFLLLQRRVFLSYYYLHVRADLQATALLASRGFALYNAANLKSIDFHRRTEEKSLAQLKRQMERIRAKQEKHRQGRADRGRPQDTLGPKDPGPEPGPDSPGGSSPPRRQWWRPWLDHATVIHSGDYFLFESDSEEEEEAAPEDPRPSAQSAFQMAYQAWVTNAQTVLRRQQQEQARQEHAGQLPTGGPSQEVEPAEGPEEAVAGRSHMVQRVLSTAQFLWVLGQALVDGLTRWLQEFTRHHSTMSDVLRAERYVLTQELLQGGEVHRGILDQLYTSEAEATLPGPTEAPDAPSTVSSGLGAEEPLSSMTDDTGSPLSTGYHTRSGSEEAVTDPGEREAGASLHQGRMRTASELLLDRRLRIPELEEAQLFAEGQGRALRLLQAVYQCVAAHSELLCYFIIILNHMVTASAGSLVLPVLVFLWAMLSIPRPSKRFWMTAIVFTEVSVVVKYLFQFGFFPWNSHVVLRRYENKPYFPPRILGLEKTDGYIKYDLVQLMALFFHRSQLLSYGLWDHEEDSPSKEHDQSGRKEQGAEEGPGPGVPEATTEDHVHVEARVVPTDGTPEPQAELRPRDTRRISLRFRRRRKEGPARRGPEAIEAEDREEEEGKEEKEAPAGREKRPSRTGRRVRAAGRRLQGFCLSLAQGTYRPLQRFFHDILHTKYRAATDVYALMFLADVVDFIIIIFGFWAFGKHSAATDITSSLSDDQVPEAFLVMLLIQFSTMVVDRALYLRKTVLGKLAFQVALVLAIHLWMFFILPAVTERMFSQNAVAQLWYFVKCIYFALSAYQIRCGYPTRILGNFLTKKYNHLNLFLFQGFRLVPFLVELRAVMDWVWTDTTLSLSSWMCVEDIYANIFIIKCSRETEKKYPQPKGQKKKKIVKYGMGGLIILFLIAIIWFPLLFMSLVRSVVGVVNQPIDVTVTLKLGGYEPLFTMSAQQPSIIPFTAQAYEELSRQFDPHPLAMQFISQYSPEDIVTAQIEGSSGALWRISPPSRAQMKRELYNGTADITLRFTWNFQRDLAKGGTVEYANEKHMLALAPNSTARRQLARLLEGTSDQSVVIPNLFPKYIRAPNGPEANPVKQLQPNEEADYLGVRIQLRREQGAGATGFLEWWVIELQECRTDCNLLPMVIFSDKVSPPSLGFLAGYGIMGLYVSIVLVIGKFVRGFFSEISHSIMFEELPCVDRILKLCQDIFLVRETRELELEEELYAKLIFLYRSPETMIKWTREKE</sequence>
<dbReference type="Pfam" id="PF24874">
    <property type="entry name" value="Piezo_THU9_anchor"/>
    <property type="match status" value="1"/>
</dbReference>
<feature type="transmembrane region" description="Helical" evidence="11">
    <location>
        <begin position="1966"/>
        <end position="1983"/>
    </location>
</feature>
<evidence type="ECO:0000256" key="5">
    <source>
        <dbReference type="ARBA" id="ARBA00022692"/>
    </source>
</evidence>
<evidence type="ECO:0000256" key="11">
    <source>
        <dbReference type="SAM" id="Phobius"/>
    </source>
</evidence>
<feature type="region of interest" description="Disordered" evidence="10">
    <location>
        <begin position="1326"/>
        <end position="1345"/>
    </location>
</feature>
<dbReference type="GO" id="GO:0010831">
    <property type="term" value="P:positive regulation of myotube differentiation"/>
    <property type="evidence" value="ECO:0007669"/>
    <property type="project" value="Ensembl"/>
</dbReference>
<feature type="transmembrane region" description="Helical" evidence="11">
    <location>
        <begin position="429"/>
        <end position="451"/>
    </location>
</feature>
<evidence type="ECO:0000313" key="19">
    <source>
        <dbReference type="Proteomes" id="UP000233180"/>
    </source>
</evidence>
<dbReference type="Ensembl" id="ENSRBIT00000067662.1">
    <property type="protein sequence ID" value="ENSRBIP00000043611.1"/>
    <property type="gene ID" value="ENSRBIG00000044961.1"/>
</dbReference>
<feature type="transmembrane region" description="Helical" evidence="11">
    <location>
        <begin position="1862"/>
        <end position="1885"/>
    </location>
</feature>
<dbReference type="PRINTS" id="PR02045">
    <property type="entry name" value="F138DOMAIN"/>
</dbReference>
<gene>
    <name evidence="18" type="primary">PIEZO1</name>
</gene>
<feature type="region of interest" description="Disordered" evidence="10">
    <location>
        <begin position="702"/>
        <end position="726"/>
    </location>
</feature>
<feature type="region of interest" description="Disordered" evidence="10">
    <location>
        <begin position="1258"/>
        <end position="1305"/>
    </location>
</feature>
<feature type="transmembrane region" description="Helical" evidence="11">
    <location>
        <begin position="1115"/>
        <end position="1135"/>
    </location>
</feature>
<feature type="chain" id="PRO_5014323769" evidence="12">
    <location>
        <begin position="24"/>
        <end position="2423"/>
    </location>
</feature>
<feature type="domain" description="Piezo TM1-24" evidence="16">
    <location>
        <begin position="2"/>
        <end position="674"/>
    </location>
</feature>
<reference evidence="18" key="2">
    <citation type="submission" date="2025-08" db="UniProtKB">
        <authorList>
            <consortium name="Ensembl"/>
        </authorList>
    </citation>
    <scope>IDENTIFICATION</scope>
</reference>
<dbReference type="InterPro" id="IPR056770">
    <property type="entry name" value="Piezo_THU9_anchor"/>
</dbReference>
<evidence type="ECO:0000259" key="15">
    <source>
        <dbReference type="Pfam" id="PF23188"/>
    </source>
</evidence>
<dbReference type="PANTHER" id="PTHR47049">
    <property type="entry name" value="PIEZO-TYPE MECHANOSENSITIVE ION CHANNEL HOMOLOG"/>
    <property type="match status" value="1"/>
</dbReference>
<organism evidence="18 19">
    <name type="scientific">Rhinopithecus bieti</name>
    <name type="common">Black snub-nosed monkey</name>
    <name type="synonym">Pygathrix bieti</name>
    <dbReference type="NCBI Taxonomy" id="61621"/>
    <lineage>
        <taxon>Eukaryota</taxon>
        <taxon>Metazoa</taxon>
        <taxon>Chordata</taxon>
        <taxon>Craniata</taxon>
        <taxon>Vertebrata</taxon>
        <taxon>Euteleostomi</taxon>
        <taxon>Mammalia</taxon>
        <taxon>Eutheria</taxon>
        <taxon>Euarchontoglires</taxon>
        <taxon>Primates</taxon>
        <taxon>Haplorrhini</taxon>
        <taxon>Catarrhini</taxon>
        <taxon>Cercopithecidae</taxon>
        <taxon>Colobinae</taxon>
        <taxon>Rhinopithecus</taxon>
    </lineage>
</organism>
<feature type="transmembrane region" description="Helical" evidence="11">
    <location>
        <begin position="2035"/>
        <end position="2054"/>
    </location>
</feature>
<feature type="compositionally biased region" description="Basic and acidic residues" evidence="10">
    <location>
        <begin position="1761"/>
        <end position="1770"/>
    </location>
</feature>
<feature type="transmembrane region" description="Helical" evidence="11">
    <location>
        <begin position="476"/>
        <end position="497"/>
    </location>
</feature>
<reference evidence="18 19" key="1">
    <citation type="submission" date="2016-06" db="EMBL/GenBank/DDBJ databases">
        <title>Genome of Rhinopithecus bieti.</title>
        <authorList>
            <person name="Wu"/>
            <person name="C.-I. and Zhang"/>
            <person name="Y."/>
        </authorList>
    </citation>
    <scope>NUCLEOTIDE SEQUENCE</scope>
</reference>
<feature type="transmembrane region" description="Helical" evidence="11">
    <location>
        <begin position="1933"/>
        <end position="1954"/>
    </location>
</feature>
<feature type="region of interest" description="Disordered" evidence="10">
    <location>
        <begin position="1476"/>
        <end position="1533"/>
    </location>
</feature>
<feature type="transmembrane region" description="Helical" evidence="11">
    <location>
        <begin position="1089"/>
        <end position="1108"/>
    </location>
</feature>
<dbReference type="InterPro" id="IPR031805">
    <property type="entry name" value="Piezo_TM25-28"/>
</dbReference>
<keyword evidence="19" id="KW-1185">Reference proteome</keyword>